<keyword evidence="2" id="KW-1133">Transmembrane helix</keyword>
<proteinExistence type="predicted"/>
<reference evidence="3 4" key="1">
    <citation type="submission" date="2024-03" db="EMBL/GenBank/DDBJ databases">
        <title>The Acrasis kona genome and developmental transcriptomes reveal deep origins of eukaryotic multicellular pathways.</title>
        <authorList>
            <person name="Sheikh S."/>
            <person name="Fu C.-J."/>
            <person name="Brown M.W."/>
            <person name="Baldauf S.L."/>
        </authorList>
    </citation>
    <scope>NUCLEOTIDE SEQUENCE [LARGE SCALE GENOMIC DNA]</scope>
    <source>
        <strain evidence="3 4">ATCC MYA-3509</strain>
    </source>
</reference>
<keyword evidence="4" id="KW-1185">Reference proteome</keyword>
<accession>A0AAW2YXG2</accession>
<organism evidence="3 4">
    <name type="scientific">Acrasis kona</name>
    <dbReference type="NCBI Taxonomy" id="1008807"/>
    <lineage>
        <taxon>Eukaryota</taxon>
        <taxon>Discoba</taxon>
        <taxon>Heterolobosea</taxon>
        <taxon>Tetramitia</taxon>
        <taxon>Eutetramitia</taxon>
        <taxon>Acrasidae</taxon>
        <taxon>Acrasis</taxon>
    </lineage>
</organism>
<protein>
    <submittedName>
        <fullName evidence="3">Glycogen debranching enzyme</fullName>
    </submittedName>
</protein>
<dbReference type="EMBL" id="JAOPGA020000822">
    <property type="protein sequence ID" value="KAL0482186.1"/>
    <property type="molecule type" value="Genomic_DNA"/>
</dbReference>
<comment type="caution">
    <text evidence="3">The sequence shown here is derived from an EMBL/GenBank/DDBJ whole genome shotgun (WGS) entry which is preliminary data.</text>
</comment>
<evidence type="ECO:0000313" key="3">
    <source>
        <dbReference type="EMBL" id="KAL0482186.1"/>
    </source>
</evidence>
<evidence type="ECO:0000256" key="2">
    <source>
        <dbReference type="SAM" id="Phobius"/>
    </source>
</evidence>
<evidence type="ECO:0000313" key="4">
    <source>
        <dbReference type="Proteomes" id="UP001431209"/>
    </source>
</evidence>
<keyword evidence="2" id="KW-0812">Transmembrane</keyword>
<feature type="compositionally biased region" description="Polar residues" evidence="1">
    <location>
        <begin position="43"/>
        <end position="58"/>
    </location>
</feature>
<name>A0AAW2YXG2_9EUKA</name>
<gene>
    <name evidence="3" type="ORF">AKO1_015097</name>
</gene>
<dbReference type="Proteomes" id="UP001431209">
    <property type="component" value="Unassembled WGS sequence"/>
</dbReference>
<keyword evidence="2" id="KW-0472">Membrane</keyword>
<evidence type="ECO:0000256" key="1">
    <source>
        <dbReference type="SAM" id="MobiDB-lite"/>
    </source>
</evidence>
<sequence length="92" mass="9801">MTCSSHATVDSELCGMACYNPTREVCQSPDVVVKLTSEQQNTNQLVASSNRGHSQSGANDARSIPSDASYIATSVLSIFVPLMLVFATAYLL</sequence>
<feature type="region of interest" description="Disordered" evidence="1">
    <location>
        <begin position="43"/>
        <end position="64"/>
    </location>
</feature>
<feature type="transmembrane region" description="Helical" evidence="2">
    <location>
        <begin position="70"/>
        <end position="91"/>
    </location>
</feature>
<dbReference type="AlphaFoldDB" id="A0AAW2YXG2"/>